<comment type="caution">
    <text evidence="2">The sequence shown here is derived from an EMBL/GenBank/DDBJ whole genome shotgun (WGS) entry which is preliminary data.</text>
</comment>
<feature type="compositionally biased region" description="Acidic residues" evidence="1">
    <location>
        <begin position="52"/>
        <end position="61"/>
    </location>
</feature>
<dbReference type="EMBL" id="MU859300">
    <property type="protein sequence ID" value="KAK3947915.1"/>
    <property type="molecule type" value="Genomic_DNA"/>
</dbReference>
<proteinExistence type="predicted"/>
<name>A0AAN6SBV2_9PEZI</name>
<evidence type="ECO:0000256" key="1">
    <source>
        <dbReference type="SAM" id="MobiDB-lite"/>
    </source>
</evidence>
<evidence type="ECO:0000313" key="2">
    <source>
        <dbReference type="EMBL" id="KAK3947915.1"/>
    </source>
</evidence>
<feature type="compositionally biased region" description="Polar residues" evidence="1">
    <location>
        <begin position="24"/>
        <end position="34"/>
    </location>
</feature>
<accession>A0AAN6SBV2</accession>
<gene>
    <name evidence="2" type="ORF">QBC32DRAFT_352912</name>
</gene>
<protein>
    <submittedName>
        <fullName evidence="2">Uncharacterized protein</fullName>
    </submittedName>
</protein>
<feature type="region of interest" description="Disordered" evidence="1">
    <location>
        <begin position="1"/>
        <end position="77"/>
    </location>
</feature>
<reference evidence="2" key="2">
    <citation type="submission" date="2023-06" db="EMBL/GenBank/DDBJ databases">
        <authorList>
            <consortium name="Lawrence Berkeley National Laboratory"/>
            <person name="Mondo S.J."/>
            <person name="Hensen N."/>
            <person name="Bonometti L."/>
            <person name="Westerberg I."/>
            <person name="Brannstrom I.O."/>
            <person name="Guillou S."/>
            <person name="Cros-Aarteil S."/>
            <person name="Calhoun S."/>
            <person name="Haridas S."/>
            <person name="Kuo A."/>
            <person name="Pangilinan J."/>
            <person name="Riley R."/>
            <person name="Labutti K."/>
            <person name="Andreopoulos B."/>
            <person name="Lipzen A."/>
            <person name="Chen C."/>
            <person name="Yanf M."/>
            <person name="Daum C."/>
            <person name="Ng V."/>
            <person name="Clum A."/>
            <person name="Steindorff A."/>
            <person name="Ohm R."/>
            <person name="Martin F."/>
            <person name="Silar P."/>
            <person name="Natvig D."/>
            <person name="Lalanne C."/>
            <person name="Gautier V."/>
            <person name="Ament-Velasquez S.L."/>
            <person name="Kruys A."/>
            <person name="Hutchinson M.I."/>
            <person name="Powell A.J."/>
            <person name="Barry K."/>
            <person name="Miller A.N."/>
            <person name="Grigoriev I.V."/>
            <person name="Debuchy R."/>
            <person name="Gladieux P."/>
            <person name="Thoren M.H."/>
            <person name="Johannesson H."/>
        </authorList>
    </citation>
    <scope>NUCLEOTIDE SEQUENCE</scope>
    <source>
        <strain evidence="2">CBS 626.80</strain>
    </source>
</reference>
<feature type="compositionally biased region" description="Acidic residues" evidence="1">
    <location>
        <begin position="1"/>
        <end position="23"/>
    </location>
</feature>
<sequence>MGSDDQDISEDAASDEGAGEDSASDGNQTISSDSAGPDKNIGVSFVGTNENNGEDSMELGEDPSRNSNHPPRDACKEDSIATDKNISENSITPDWNQIFAKLTMMSGLKVFFRAVKGLRSEQAGNQSLLPMFQQPLPDDEFCCFSHYDDLRKLATGNADFALLLDFLSLYEVYRILYSDGDRDRARSDILDMMSTDPQQRRKFSRDANYARRVFSCVLDHRGLVCFLPRSSGGEIPKKIIETVIEPSKVDQYLREIYGDKKLSVLDEIGKEFMASVWKGKEFRQREFEKFSDAELAEMEFDELFSHLGKI</sequence>
<keyword evidence="3" id="KW-1185">Reference proteome</keyword>
<reference evidence="2" key="1">
    <citation type="journal article" date="2023" name="Mol. Phylogenet. Evol.">
        <title>Genome-scale phylogeny and comparative genomics of the fungal order Sordariales.</title>
        <authorList>
            <person name="Hensen N."/>
            <person name="Bonometti L."/>
            <person name="Westerberg I."/>
            <person name="Brannstrom I.O."/>
            <person name="Guillou S."/>
            <person name="Cros-Aarteil S."/>
            <person name="Calhoun S."/>
            <person name="Haridas S."/>
            <person name="Kuo A."/>
            <person name="Mondo S."/>
            <person name="Pangilinan J."/>
            <person name="Riley R."/>
            <person name="LaButti K."/>
            <person name="Andreopoulos B."/>
            <person name="Lipzen A."/>
            <person name="Chen C."/>
            <person name="Yan M."/>
            <person name="Daum C."/>
            <person name="Ng V."/>
            <person name="Clum A."/>
            <person name="Steindorff A."/>
            <person name="Ohm R.A."/>
            <person name="Martin F."/>
            <person name="Silar P."/>
            <person name="Natvig D.O."/>
            <person name="Lalanne C."/>
            <person name="Gautier V."/>
            <person name="Ament-Velasquez S.L."/>
            <person name="Kruys A."/>
            <person name="Hutchinson M.I."/>
            <person name="Powell A.J."/>
            <person name="Barry K."/>
            <person name="Miller A.N."/>
            <person name="Grigoriev I.V."/>
            <person name="Debuchy R."/>
            <person name="Gladieux P."/>
            <person name="Hiltunen Thoren M."/>
            <person name="Johannesson H."/>
        </authorList>
    </citation>
    <scope>NUCLEOTIDE SEQUENCE</scope>
    <source>
        <strain evidence="2">CBS 626.80</strain>
    </source>
</reference>
<dbReference type="Proteomes" id="UP001303222">
    <property type="component" value="Unassembled WGS sequence"/>
</dbReference>
<dbReference type="AlphaFoldDB" id="A0AAN6SBV2"/>
<organism evidence="2 3">
    <name type="scientific">Pseudoneurospora amorphoporcata</name>
    <dbReference type="NCBI Taxonomy" id="241081"/>
    <lineage>
        <taxon>Eukaryota</taxon>
        <taxon>Fungi</taxon>
        <taxon>Dikarya</taxon>
        <taxon>Ascomycota</taxon>
        <taxon>Pezizomycotina</taxon>
        <taxon>Sordariomycetes</taxon>
        <taxon>Sordariomycetidae</taxon>
        <taxon>Sordariales</taxon>
        <taxon>Sordariaceae</taxon>
        <taxon>Pseudoneurospora</taxon>
    </lineage>
</organism>
<evidence type="ECO:0000313" key="3">
    <source>
        <dbReference type="Proteomes" id="UP001303222"/>
    </source>
</evidence>